<name>A0A5B0SMT5_PUCGR</name>
<organism evidence="2 3">
    <name type="scientific">Puccinia graminis f. sp. tritici</name>
    <dbReference type="NCBI Taxonomy" id="56615"/>
    <lineage>
        <taxon>Eukaryota</taxon>
        <taxon>Fungi</taxon>
        <taxon>Dikarya</taxon>
        <taxon>Basidiomycota</taxon>
        <taxon>Pucciniomycotina</taxon>
        <taxon>Pucciniomycetes</taxon>
        <taxon>Pucciniales</taxon>
        <taxon>Pucciniaceae</taxon>
        <taxon>Puccinia</taxon>
    </lineage>
</organism>
<dbReference type="Proteomes" id="UP000325313">
    <property type="component" value="Unassembled WGS sequence"/>
</dbReference>
<reference evidence="2 3" key="1">
    <citation type="submission" date="2019-05" db="EMBL/GenBank/DDBJ databases">
        <title>Emergence of the Ug99 lineage of the wheat stem rust pathogen through somatic hybridization.</title>
        <authorList>
            <person name="Li F."/>
            <person name="Upadhyaya N.M."/>
            <person name="Sperschneider J."/>
            <person name="Matny O."/>
            <person name="Nguyen-Phuc H."/>
            <person name="Mago R."/>
            <person name="Raley C."/>
            <person name="Miller M.E."/>
            <person name="Silverstein K.A.T."/>
            <person name="Henningsen E."/>
            <person name="Hirsch C.D."/>
            <person name="Visser B."/>
            <person name="Pretorius Z.A."/>
            <person name="Steffenson B.J."/>
            <person name="Schwessinger B."/>
            <person name="Dodds P.N."/>
            <person name="Figueroa M."/>
        </authorList>
    </citation>
    <scope>NUCLEOTIDE SEQUENCE [LARGE SCALE GENOMIC DNA]</scope>
    <source>
        <strain evidence="2 3">Ug99</strain>
    </source>
</reference>
<comment type="caution">
    <text evidence="2">The sequence shown here is derived from an EMBL/GenBank/DDBJ whole genome shotgun (WGS) entry which is preliminary data.</text>
</comment>
<feature type="region of interest" description="Disordered" evidence="1">
    <location>
        <begin position="1"/>
        <end position="22"/>
    </location>
</feature>
<evidence type="ECO:0000313" key="3">
    <source>
        <dbReference type="Proteomes" id="UP000325313"/>
    </source>
</evidence>
<accession>A0A5B0SMT5</accession>
<dbReference type="EMBL" id="VDEP01000001">
    <property type="protein sequence ID" value="KAA1139211.1"/>
    <property type="molecule type" value="Genomic_DNA"/>
</dbReference>
<proteinExistence type="predicted"/>
<evidence type="ECO:0000256" key="1">
    <source>
        <dbReference type="SAM" id="MobiDB-lite"/>
    </source>
</evidence>
<gene>
    <name evidence="2" type="ORF">PGTUg99_037367</name>
</gene>
<evidence type="ECO:0000313" key="2">
    <source>
        <dbReference type="EMBL" id="KAA1139211.1"/>
    </source>
</evidence>
<dbReference type="AlphaFoldDB" id="A0A5B0SMT5"/>
<sequence>MTPQQQIEPREQQIATLPPSLRTIHYPNGYPTWLNTSGKRSVDEHLSLPDQLEENMKEFNCQKPMSSISSSASPPHGY</sequence>
<protein>
    <submittedName>
        <fullName evidence="2">Uncharacterized protein</fullName>
    </submittedName>
</protein>